<evidence type="ECO:0000256" key="5">
    <source>
        <dbReference type="ARBA" id="ARBA00047942"/>
    </source>
</evidence>
<organism evidence="6 7">
    <name type="scientific">Terrisporobacter muris</name>
    <dbReference type="NCBI Taxonomy" id="2963284"/>
    <lineage>
        <taxon>Bacteria</taxon>
        <taxon>Bacillati</taxon>
        <taxon>Bacillota</taxon>
        <taxon>Clostridia</taxon>
        <taxon>Peptostreptococcales</taxon>
        <taxon>Peptostreptococcaceae</taxon>
        <taxon>Terrisporobacter</taxon>
    </lineage>
</organism>
<dbReference type="PANTHER" id="PTHR30481">
    <property type="entry name" value="DNA ADENINE METHYLASE"/>
    <property type="match status" value="1"/>
</dbReference>
<evidence type="ECO:0000313" key="6">
    <source>
        <dbReference type="EMBL" id="MCR1822113.1"/>
    </source>
</evidence>
<dbReference type="Pfam" id="PF02086">
    <property type="entry name" value="MethyltransfD12"/>
    <property type="match status" value="2"/>
</dbReference>
<comment type="caution">
    <text evidence="6">The sequence shown here is derived from an EMBL/GenBank/DDBJ whole genome shotgun (WGS) entry which is preliminary data.</text>
</comment>
<evidence type="ECO:0000256" key="2">
    <source>
        <dbReference type="ARBA" id="ARBA00022603"/>
    </source>
</evidence>
<comment type="catalytic activity">
    <reaction evidence="5">
        <text>a 2'-deoxyadenosine in DNA + S-adenosyl-L-methionine = an N(6)-methyl-2'-deoxyadenosine in DNA + S-adenosyl-L-homocysteine + H(+)</text>
        <dbReference type="Rhea" id="RHEA:15197"/>
        <dbReference type="Rhea" id="RHEA-COMP:12418"/>
        <dbReference type="Rhea" id="RHEA-COMP:12419"/>
        <dbReference type="ChEBI" id="CHEBI:15378"/>
        <dbReference type="ChEBI" id="CHEBI:57856"/>
        <dbReference type="ChEBI" id="CHEBI:59789"/>
        <dbReference type="ChEBI" id="CHEBI:90615"/>
        <dbReference type="ChEBI" id="CHEBI:90616"/>
        <dbReference type="EC" id="2.1.1.72"/>
    </reaction>
</comment>
<keyword evidence="2 6" id="KW-0489">Methyltransferase</keyword>
<keyword evidence="4" id="KW-0949">S-adenosyl-L-methionine</keyword>
<dbReference type="RefSeq" id="WP_257560211.1">
    <property type="nucleotide sequence ID" value="NZ_JANKBY010000035.1"/>
</dbReference>
<evidence type="ECO:0000256" key="1">
    <source>
        <dbReference type="ARBA" id="ARBA00011900"/>
    </source>
</evidence>
<dbReference type="Proteomes" id="UP001140817">
    <property type="component" value="Unassembled WGS sequence"/>
</dbReference>
<proteinExistence type="predicted"/>
<evidence type="ECO:0000256" key="4">
    <source>
        <dbReference type="ARBA" id="ARBA00022691"/>
    </source>
</evidence>
<dbReference type="PRINTS" id="PR00505">
    <property type="entry name" value="D12N6MTFRASE"/>
</dbReference>
<accession>A0A9X2M9K5</accession>
<dbReference type="PANTHER" id="PTHR30481:SF3">
    <property type="entry name" value="DNA ADENINE METHYLASE"/>
    <property type="match status" value="1"/>
</dbReference>
<name>A0A9X2M9K5_9FIRM</name>
<dbReference type="SUPFAM" id="SSF53335">
    <property type="entry name" value="S-adenosyl-L-methionine-dependent methyltransferases"/>
    <property type="match status" value="1"/>
</dbReference>
<evidence type="ECO:0000313" key="7">
    <source>
        <dbReference type="Proteomes" id="UP001140817"/>
    </source>
</evidence>
<reference evidence="6" key="1">
    <citation type="submission" date="2022-07" db="EMBL/GenBank/DDBJ databases">
        <title>Enhanced cultured diversity of the mouse gut microbiota enables custom-made synthetic communities.</title>
        <authorList>
            <person name="Afrizal A."/>
        </authorList>
    </citation>
    <scope>NUCLEOTIDE SEQUENCE</scope>
    <source>
        <strain evidence="6">DSM 29186</strain>
    </source>
</reference>
<keyword evidence="3" id="KW-0808">Transferase</keyword>
<gene>
    <name evidence="6" type="ORF">NSA58_04865</name>
</gene>
<dbReference type="GO" id="GO:0043565">
    <property type="term" value="F:sequence-specific DNA binding"/>
    <property type="evidence" value="ECO:0007669"/>
    <property type="project" value="TreeGrafter"/>
</dbReference>
<dbReference type="AlphaFoldDB" id="A0A9X2M9K5"/>
<dbReference type="GO" id="GO:0006298">
    <property type="term" value="P:mismatch repair"/>
    <property type="evidence" value="ECO:0007669"/>
    <property type="project" value="TreeGrafter"/>
</dbReference>
<protein>
    <recommendedName>
        <fullName evidence="1">site-specific DNA-methyltransferase (adenine-specific)</fullName>
        <ecNumber evidence="1">2.1.1.72</ecNumber>
    </recommendedName>
</protein>
<dbReference type="InterPro" id="IPR012327">
    <property type="entry name" value="MeTrfase_D12"/>
</dbReference>
<dbReference type="GO" id="GO:0009007">
    <property type="term" value="F:site-specific DNA-methyltransferase (adenine-specific) activity"/>
    <property type="evidence" value="ECO:0007669"/>
    <property type="project" value="UniProtKB-EC"/>
</dbReference>
<dbReference type="PROSITE" id="PS00092">
    <property type="entry name" value="N6_MTASE"/>
    <property type="match status" value="1"/>
</dbReference>
<dbReference type="GO" id="GO:0032259">
    <property type="term" value="P:methylation"/>
    <property type="evidence" value="ECO:0007669"/>
    <property type="project" value="UniProtKB-KW"/>
</dbReference>
<dbReference type="InterPro" id="IPR029063">
    <property type="entry name" value="SAM-dependent_MTases_sf"/>
</dbReference>
<sequence>MAKSFVKWPGGKTDELSIIYKYMPDHINNYIEPFLGGGACFLSLRPEQYNCAYINDYSNELISLYMMIKNRNELFVNCLYDIWHLWNYTGILAEENYEIIRQIYSLFKNDEISYKDLTIKIDKLIDKKRIEIEVEVRNNINIITDDLIKEIKKSLKSKLRTIKNNEMKKQDLPEEDYHKNFEAGFKAGVYTFYRKIYNKRDKLNISHELHIALFFYLREFCYSSMFRYNKSGEFNVPYGGASYNSKGFITKINYFWSQELQDVLQEANIYNLDFEEFFRKLTIEEDDFVFLDPPYDTTFSKYANNDFTSEDQVRLANYLINECKGKFMMIIKNTDFIYNLYNREGINIIGFDKKYKVSFQDRNDKQVEHIIIKNY</sequence>
<dbReference type="GO" id="GO:0009307">
    <property type="term" value="P:DNA restriction-modification system"/>
    <property type="evidence" value="ECO:0007669"/>
    <property type="project" value="InterPro"/>
</dbReference>
<dbReference type="EC" id="2.1.1.72" evidence="1"/>
<dbReference type="Gene3D" id="3.40.50.150">
    <property type="entry name" value="Vaccinia Virus protein VP39"/>
    <property type="match status" value="2"/>
</dbReference>
<dbReference type="InterPro" id="IPR002052">
    <property type="entry name" value="DNA_methylase_N6_adenine_CS"/>
</dbReference>
<evidence type="ECO:0000256" key="3">
    <source>
        <dbReference type="ARBA" id="ARBA00022679"/>
    </source>
</evidence>
<keyword evidence="7" id="KW-1185">Reference proteome</keyword>
<dbReference type="EMBL" id="JANKBY010000035">
    <property type="protein sequence ID" value="MCR1822113.1"/>
    <property type="molecule type" value="Genomic_DNA"/>
</dbReference>
<dbReference type="GO" id="GO:1904047">
    <property type="term" value="F:S-adenosyl-L-methionine binding"/>
    <property type="evidence" value="ECO:0007669"/>
    <property type="project" value="TreeGrafter"/>
</dbReference>